<dbReference type="RefSeq" id="WP_198325165.1">
    <property type="nucleotide sequence ID" value="NZ_CP037953.1"/>
</dbReference>
<feature type="domain" description="Metallo-beta-lactamase" evidence="2">
    <location>
        <begin position="16"/>
        <end position="251"/>
    </location>
</feature>
<keyword evidence="1" id="KW-0378">Hydrolase</keyword>
<evidence type="ECO:0000259" key="2">
    <source>
        <dbReference type="SMART" id="SM00849"/>
    </source>
</evidence>
<dbReference type="GO" id="GO:0004521">
    <property type="term" value="F:RNA endonuclease activity"/>
    <property type="evidence" value="ECO:0007669"/>
    <property type="project" value="TreeGrafter"/>
</dbReference>
<protein>
    <submittedName>
        <fullName evidence="4">Metallo-beta-lactamase family protein</fullName>
    </submittedName>
</protein>
<evidence type="ECO:0000259" key="3">
    <source>
        <dbReference type="SMART" id="SM01027"/>
    </source>
</evidence>
<dbReference type="PANTHER" id="PTHR11203:SF37">
    <property type="entry name" value="INTEGRATOR COMPLEX SUBUNIT 11"/>
    <property type="match status" value="1"/>
</dbReference>
<dbReference type="InterPro" id="IPR036866">
    <property type="entry name" value="RibonucZ/Hydroxyglut_hydro"/>
</dbReference>
<dbReference type="AlphaFoldDB" id="A0A4R6V4J9"/>
<evidence type="ECO:0000256" key="1">
    <source>
        <dbReference type="ARBA" id="ARBA00022801"/>
    </source>
</evidence>
<dbReference type="SMART" id="SM01027">
    <property type="entry name" value="Beta-Casp"/>
    <property type="match status" value="1"/>
</dbReference>
<dbReference type="GO" id="GO:0016787">
    <property type="term" value="F:hydrolase activity"/>
    <property type="evidence" value="ECO:0007669"/>
    <property type="project" value="UniProtKB-KW"/>
</dbReference>
<dbReference type="InterPro" id="IPR022712">
    <property type="entry name" value="Beta_Casp"/>
</dbReference>
<dbReference type="InterPro" id="IPR011108">
    <property type="entry name" value="RMMBL"/>
</dbReference>
<feature type="domain" description="Beta-Casp" evidence="3">
    <location>
        <begin position="256"/>
        <end position="384"/>
    </location>
</feature>
<dbReference type="Pfam" id="PF16661">
    <property type="entry name" value="Lactamase_B_6"/>
    <property type="match status" value="1"/>
</dbReference>
<dbReference type="SUPFAM" id="SSF56281">
    <property type="entry name" value="Metallo-hydrolase/oxidoreductase"/>
    <property type="match status" value="1"/>
</dbReference>
<dbReference type="SMART" id="SM00849">
    <property type="entry name" value="Lactamase_B"/>
    <property type="match status" value="1"/>
</dbReference>
<dbReference type="Proteomes" id="UP000295375">
    <property type="component" value="Unassembled WGS sequence"/>
</dbReference>
<reference evidence="4 5" key="1">
    <citation type="submission" date="2019-03" db="EMBL/GenBank/DDBJ databases">
        <title>Genomic Encyclopedia of Type Strains, Phase IV (KMG-IV): sequencing the most valuable type-strain genomes for metagenomic binning, comparative biology and taxonomic classification.</title>
        <authorList>
            <person name="Goeker M."/>
        </authorList>
    </citation>
    <scope>NUCLEOTIDE SEQUENCE [LARGE SCALE GENOMIC DNA]</scope>
    <source>
        <strain evidence="4 5">DSM 103792</strain>
    </source>
</reference>
<proteinExistence type="predicted"/>
<sequence>MHKISVKFLGAIKEVTGSCHLLTVGPHKILLDCGLIQGSYKDEIRNSEPLSFDPASLTAIVLSHAHLDHSGRLPLITKQGFDGRIYAHTATYDLCRIMLRDSAKLQQKDAEITNRKRARKGLPPVPPLYDVEDVEAAEPLFFPCEYHQWQTINEQIRFRFHDAGHILGSCIVELELQDHGVVRRLIFSGDLGPYQGPILRDPESGFDADHVIMESTYGDRDHRRFDDTLSELEAIFNSESSSRGNIIIPAFAVGRAQELLYLFAKHRQRWHLDRWQIFLDSPMAISATEVYLKHHCLYDAEARATLGERPAQKLKQLLPNLMFCESPEESMAINRIHHGAIIIAGSGMCTGGRVKHHLKHLVWRDTTQVVIVGFQAHGTPGRALVDGNHFIRLWGEAIKVRAKVHTIGGLSAHAGQTDLLRWYQQMPSRPAVTLVHGEEQAQETLKAKMREQFPGLSVRRAVDVELLAL</sequence>
<dbReference type="CDD" id="cd16295">
    <property type="entry name" value="TTHA0252-CPSF-like_MBL-fold"/>
    <property type="match status" value="1"/>
</dbReference>
<name>A0A4R6V4J9_9GAMM</name>
<gene>
    <name evidence="4" type="ORF">EV696_10143</name>
</gene>
<dbReference type="Pfam" id="PF10996">
    <property type="entry name" value="Beta-Casp"/>
    <property type="match status" value="1"/>
</dbReference>
<comment type="caution">
    <text evidence="4">The sequence shown here is derived from an EMBL/GenBank/DDBJ whole genome shotgun (WGS) entry which is preliminary data.</text>
</comment>
<dbReference type="EMBL" id="SNYM01000001">
    <property type="protein sequence ID" value="TDQ51074.1"/>
    <property type="molecule type" value="Genomic_DNA"/>
</dbReference>
<accession>A0A4R6V4J9</accession>
<evidence type="ECO:0000313" key="4">
    <source>
        <dbReference type="EMBL" id="TDQ51074.1"/>
    </source>
</evidence>
<organism evidence="4 5">
    <name type="scientific">Permianibacter aggregans</name>
    <dbReference type="NCBI Taxonomy" id="1510150"/>
    <lineage>
        <taxon>Bacteria</taxon>
        <taxon>Pseudomonadati</taxon>
        <taxon>Pseudomonadota</taxon>
        <taxon>Gammaproteobacteria</taxon>
        <taxon>Pseudomonadales</taxon>
        <taxon>Pseudomonadaceae</taxon>
        <taxon>Permianibacter</taxon>
    </lineage>
</organism>
<dbReference type="PANTHER" id="PTHR11203">
    <property type="entry name" value="CLEAVAGE AND POLYADENYLATION SPECIFICITY FACTOR FAMILY MEMBER"/>
    <property type="match status" value="1"/>
</dbReference>
<dbReference type="Gene3D" id="3.60.15.10">
    <property type="entry name" value="Ribonuclease Z/Hydroxyacylglutathione hydrolase-like"/>
    <property type="match status" value="1"/>
</dbReference>
<dbReference type="InterPro" id="IPR050698">
    <property type="entry name" value="MBL"/>
</dbReference>
<dbReference type="Gene3D" id="3.40.50.10890">
    <property type="match status" value="1"/>
</dbReference>
<dbReference type="InterPro" id="IPR001279">
    <property type="entry name" value="Metallo-B-lactamas"/>
</dbReference>
<evidence type="ECO:0000313" key="5">
    <source>
        <dbReference type="Proteomes" id="UP000295375"/>
    </source>
</evidence>
<dbReference type="Pfam" id="PF07521">
    <property type="entry name" value="RMMBL"/>
    <property type="match status" value="1"/>
</dbReference>
<keyword evidence="5" id="KW-1185">Reference proteome</keyword>